<dbReference type="InterPro" id="IPR036291">
    <property type="entry name" value="NAD(P)-bd_dom_sf"/>
</dbReference>
<dbReference type="InterPro" id="IPR000683">
    <property type="entry name" value="Gfo/Idh/MocA-like_OxRdtase_N"/>
</dbReference>
<dbReference type="PANTHER" id="PTHR42840">
    <property type="entry name" value="NAD(P)-BINDING ROSSMANN-FOLD SUPERFAMILY PROTEIN-RELATED"/>
    <property type="match status" value="1"/>
</dbReference>
<evidence type="ECO:0008006" key="6">
    <source>
        <dbReference type="Google" id="ProtNLM"/>
    </source>
</evidence>
<reference evidence="5" key="1">
    <citation type="submission" date="2024-04" db="EMBL/GenBank/DDBJ databases">
        <authorList>
            <person name="Shaw F."/>
            <person name="Minotto A."/>
        </authorList>
    </citation>
    <scope>NUCLEOTIDE SEQUENCE [LARGE SCALE GENOMIC DNA]</scope>
</reference>
<proteinExistence type="inferred from homology"/>
<feature type="domain" description="GFO/IDH/MocA-like oxidoreductase" evidence="3">
    <location>
        <begin position="151"/>
        <end position="280"/>
    </location>
</feature>
<feature type="domain" description="Gfo/Idh/MocA-like oxidoreductase N-terminal" evidence="2">
    <location>
        <begin position="7"/>
        <end position="130"/>
    </location>
</feature>
<evidence type="ECO:0000259" key="3">
    <source>
        <dbReference type="Pfam" id="PF22725"/>
    </source>
</evidence>
<protein>
    <recommendedName>
        <fullName evidence="6">Oxidoreductase family protein</fullName>
    </recommendedName>
</protein>
<dbReference type="InterPro" id="IPR055170">
    <property type="entry name" value="GFO_IDH_MocA-like_dom"/>
</dbReference>
<dbReference type="Pfam" id="PF01408">
    <property type="entry name" value="GFO_IDH_MocA"/>
    <property type="match status" value="1"/>
</dbReference>
<dbReference type="PANTHER" id="PTHR42840:SF5">
    <property type="entry name" value="NAD(P)-BINDING ROSSMANN-FOLD SUPERFAMILY PROTEIN"/>
    <property type="match status" value="1"/>
</dbReference>
<dbReference type="Pfam" id="PF22725">
    <property type="entry name" value="GFO_IDH_MocA_C3"/>
    <property type="match status" value="1"/>
</dbReference>
<dbReference type="SUPFAM" id="SSF51735">
    <property type="entry name" value="NAD(P)-binding Rossmann-fold domains"/>
    <property type="match status" value="1"/>
</dbReference>
<gene>
    <name evidence="4" type="ORF">GFSPODELE1_LOCUS7643</name>
</gene>
<evidence type="ECO:0000313" key="4">
    <source>
        <dbReference type="EMBL" id="CAL1710083.1"/>
    </source>
</evidence>
<evidence type="ECO:0000259" key="2">
    <source>
        <dbReference type="Pfam" id="PF01408"/>
    </source>
</evidence>
<evidence type="ECO:0000256" key="1">
    <source>
        <dbReference type="ARBA" id="ARBA00010928"/>
    </source>
</evidence>
<dbReference type="SUPFAM" id="SSF55347">
    <property type="entry name" value="Glyceraldehyde-3-phosphate dehydrogenase-like, C-terminal domain"/>
    <property type="match status" value="1"/>
</dbReference>
<sequence>MSPPGLAILGAGIFAKEAHLPALASLGNSAVELKAVYSRSEKSAKELAQEAQEVLKLSVLPSVYHDGDQNADLDSLLARSDITAVIVVLPIATQPAIIRKALAADKHVLSEKPVAPDVASGLELIAEYNSKYKPKGLVWRVAENYEVEPGYQAAGKVVRAGKIGKVTCYNARVVNHVSKDSKWYKTPWRTVPDYQGGFLLDGGVHTIAALRVMLPSPLVSLSGYASLNQEHLPPHDTINVAVKSEDGSHGLVELTWGAPTPSRSSLAGNSISITGSDGWISITQGKAKDVNGDEYNAFRIVVRTVKKDEKGGVIGETEEVIEERVQGVELELKSFLAAIAASDDGFGDPFDALKDVAFIQAGLESNGNPVDLVKLVQQ</sequence>
<dbReference type="Gene3D" id="3.40.50.720">
    <property type="entry name" value="NAD(P)-binding Rossmann-like Domain"/>
    <property type="match status" value="1"/>
</dbReference>
<dbReference type="Gene3D" id="3.30.360.10">
    <property type="entry name" value="Dihydrodipicolinate Reductase, domain 2"/>
    <property type="match status" value="1"/>
</dbReference>
<dbReference type="EMBL" id="OZ037948">
    <property type="protein sequence ID" value="CAL1710083.1"/>
    <property type="molecule type" value="Genomic_DNA"/>
</dbReference>
<name>A0ABP1DSP3_9APHY</name>
<organism evidence="4 5">
    <name type="scientific">Somion occarium</name>
    <dbReference type="NCBI Taxonomy" id="3059160"/>
    <lineage>
        <taxon>Eukaryota</taxon>
        <taxon>Fungi</taxon>
        <taxon>Dikarya</taxon>
        <taxon>Basidiomycota</taxon>
        <taxon>Agaricomycotina</taxon>
        <taxon>Agaricomycetes</taxon>
        <taxon>Polyporales</taxon>
        <taxon>Cerrenaceae</taxon>
        <taxon>Somion</taxon>
    </lineage>
</organism>
<accession>A0ABP1DSP3</accession>
<evidence type="ECO:0000313" key="5">
    <source>
        <dbReference type="Proteomes" id="UP001497453"/>
    </source>
</evidence>
<keyword evidence="5" id="KW-1185">Reference proteome</keyword>
<dbReference type="Proteomes" id="UP001497453">
    <property type="component" value="Chromosome 5"/>
</dbReference>
<comment type="similarity">
    <text evidence="1">Belongs to the Gfo/Idh/MocA family.</text>
</comment>